<accession>A0A4R4PXC2</accession>
<keyword evidence="1" id="KW-0238">DNA-binding</keyword>
<reference evidence="3 4" key="1">
    <citation type="submission" date="2019-03" db="EMBL/GenBank/DDBJ databases">
        <title>Draft genome sequences of novel Actinobacteria.</title>
        <authorList>
            <person name="Sahin N."/>
            <person name="Ay H."/>
            <person name="Saygin H."/>
        </authorList>
    </citation>
    <scope>NUCLEOTIDE SEQUENCE [LARGE SCALE GENOMIC DNA]</scope>
    <source>
        <strain evidence="3 4">JCM 30547</strain>
    </source>
</reference>
<dbReference type="NCBIfam" id="NF047375">
    <property type="entry name" value="HeatShock_HspR"/>
    <property type="match status" value="1"/>
</dbReference>
<dbReference type="RefSeq" id="WP_132409138.1">
    <property type="nucleotide sequence ID" value="NZ_SMKA01000100.1"/>
</dbReference>
<proteinExistence type="predicted"/>
<feature type="domain" description="HTH merR-type" evidence="2">
    <location>
        <begin position="22"/>
        <end position="91"/>
    </location>
</feature>
<dbReference type="AlphaFoldDB" id="A0A4R4PXC2"/>
<evidence type="ECO:0000256" key="1">
    <source>
        <dbReference type="ARBA" id="ARBA00023125"/>
    </source>
</evidence>
<sequence length="156" mass="17293">MASGAKNRPFGQVPTWDDRTPIYVISVAAQLAGMHPQTLRQYDRLGLVVPSRASGRGRRYSAYDVARLRYVQHLSQEEGVNLAGIRHILALQSEVEDLRSQVNQLLAEVQRGVGVSRRSTSSRVFSAGPAGDVIAMGRQQTTTRWIRTQPLELGPR</sequence>
<dbReference type="PRINTS" id="PR00040">
    <property type="entry name" value="HTHMERR"/>
</dbReference>
<evidence type="ECO:0000259" key="2">
    <source>
        <dbReference type="PROSITE" id="PS50937"/>
    </source>
</evidence>
<comment type="caution">
    <text evidence="3">The sequence shown here is derived from an EMBL/GenBank/DDBJ whole genome shotgun (WGS) entry which is preliminary data.</text>
</comment>
<dbReference type="PROSITE" id="PS50937">
    <property type="entry name" value="HTH_MERR_2"/>
    <property type="match status" value="1"/>
</dbReference>
<dbReference type="InterPro" id="IPR009061">
    <property type="entry name" value="DNA-bd_dom_put_sf"/>
</dbReference>
<dbReference type="OrthoDB" id="5345718at2"/>
<gene>
    <name evidence="3" type="ORF">E1261_21420</name>
</gene>
<dbReference type="EMBL" id="SMKA01000100">
    <property type="protein sequence ID" value="TDC27003.1"/>
    <property type="molecule type" value="Genomic_DNA"/>
</dbReference>
<dbReference type="PANTHER" id="PTHR30204:SF58">
    <property type="entry name" value="HTH-TYPE TRANSCRIPTIONAL REGULATOR YFMP"/>
    <property type="match status" value="1"/>
</dbReference>
<dbReference type="InterPro" id="IPR047057">
    <property type="entry name" value="MerR_fam"/>
</dbReference>
<dbReference type="GO" id="GO:0003700">
    <property type="term" value="F:DNA-binding transcription factor activity"/>
    <property type="evidence" value="ECO:0007669"/>
    <property type="project" value="InterPro"/>
</dbReference>
<dbReference type="SUPFAM" id="SSF46955">
    <property type="entry name" value="Putative DNA-binding domain"/>
    <property type="match status" value="1"/>
</dbReference>
<dbReference type="Pfam" id="PF13411">
    <property type="entry name" value="MerR_1"/>
    <property type="match status" value="1"/>
</dbReference>
<name>A0A4R4PXC2_9ACTN</name>
<protein>
    <submittedName>
        <fullName evidence="3">MerR family transcriptional regulator</fullName>
    </submittedName>
</protein>
<organism evidence="3 4">
    <name type="scientific">Kribbella albertanoniae</name>
    <dbReference type="NCBI Taxonomy" id="1266829"/>
    <lineage>
        <taxon>Bacteria</taxon>
        <taxon>Bacillati</taxon>
        <taxon>Actinomycetota</taxon>
        <taxon>Actinomycetes</taxon>
        <taxon>Propionibacteriales</taxon>
        <taxon>Kribbellaceae</taxon>
        <taxon>Kribbella</taxon>
    </lineage>
</organism>
<dbReference type="Gene3D" id="1.10.1660.10">
    <property type="match status" value="1"/>
</dbReference>
<dbReference type="InterPro" id="IPR000551">
    <property type="entry name" value="MerR-type_HTH_dom"/>
</dbReference>
<evidence type="ECO:0000313" key="3">
    <source>
        <dbReference type="EMBL" id="TDC27003.1"/>
    </source>
</evidence>
<keyword evidence="4" id="KW-1185">Reference proteome</keyword>
<dbReference type="Proteomes" id="UP000295075">
    <property type="component" value="Unassembled WGS sequence"/>
</dbReference>
<dbReference type="SMART" id="SM00422">
    <property type="entry name" value="HTH_MERR"/>
    <property type="match status" value="1"/>
</dbReference>
<evidence type="ECO:0000313" key="4">
    <source>
        <dbReference type="Proteomes" id="UP000295075"/>
    </source>
</evidence>
<dbReference type="CDD" id="cd04766">
    <property type="entry name" value="HTH_HspR"/>
    <property type="match status" value="1"/>
</dbReference>
<dbReference type="PANTHER" id="PTHR30204">
    <property type="entry name" value="REDOX-CYCLING DRUG-SENSING TRANSCRIPTIONAL ACTIVATOR SOXR"/>
    <property type="match status" value="1"/>
</dbReference>
<dbReference type="GO" id="GO:0003677">
    <property type="term" value="F:DNA binding"/>
    <property type="evidence" value="ECO:0007669"/>
    <property type="project" value="UniProtKB-KW"/>
</dbReference>